<sequence>MNNIYGEYALIFKALSDSTRLEILEMIKDKELCACHILKKFNITQPTLSYHMKILKDVGLINCTKNGSWMHYSLNEKTIIELESFFRSLKK</sequence>
<name>A0A174V5F3_9CLOT</name>
<dbReference type="NCBIfam" id="NF033788">
    <property type="entry name" value="HTH_metalloreg"/>
    <property type="match status" value="1"/>
</dbReference>
<dbReference type="InterPro" id="IPR036388">
    <property type="entry name" value="WH-like_DNA-bd_sf"/>
</dbReference>
<dbReference type="Gene3D" id="1.10.10.10">
    <property type="entry name" value="Winged helix-like DNA-binding domain superfamily/Winged helix DNA-binding domain"/>
    <property type="match status" value="1"/>
</dbReference>
<dbReference type="PRINTS" id="PR00778">
    <property type="entry name" value="HTHARSR"/>
</dbReference>
<dbReference type="GeneID" id="42777764"/>
<dbReference type="Proteomes" id="UP000092714">
    <property type="component" value="Unassembled WGS sequence"/>
</dbReference>
<proteinExistence type="predicted"/>
<dbReference type="PANTHER" id="PTHR33154:SF18">
    <property type="entry name" value="ARSENICAL RESISTANCE OPERON REPRESSOR"/>
    <property type="match status" value="1"/>
</dbReference>
<evidence type="ECO:0000313" key="5">
    <source>
        <dbReference type="EMBL" id="OBY11428.1"/>
    </source>
</evidence>
<dbReference type="InterPro" id="IPR036390">
    <property type="entry name" value="WH_DNA-bd_sf"/>
</dbReference>
<dbReference type="SMART" id="SM00418">
    <property type="entry name" value="HTH_ARSR"/>
    <property type="match status" value="1"/>
</dbReference>
<evidence type="ECO:0000259" key="4">
    <source>
        <dbReference type="PROSITE" id="PS50987"/>
    </source>
</evidence>
<gene>
    <name evidence="5" type="ORF">CP373A1_05620</name>
</gene>
<keyword evidence="2" id="KW-0238">DNA-binding</keyword>
<accession>A0A174V5F3</accession>
<dbReference type="AlphaFoldDB" id="A0A174V5F3"/>
<dbReference type="OrthoDB" id="9798835at2"/>
<dbReference type="PANTHER" id="PTHR33154">
    <property type="entry name" value="TRANSCRIPTIONAL REGULATOR, ARSR FAMILY"/>
    <property type="match status" value="1"/>
</dbReference>
<keyword evidence="6" id="KW-1185">Reference proteome</keyword>
<keyword evidence="1" id="KW-0805">Transcription regulation</keyword>
<reference evidence="5 6" key="1">
    <citation type="submission" date="2016-06" db="EMBL/GenBank/DDBJ databases">
        <authorList>
            <person name="Kjaerup R.B."/>
            <person name="Dalgaard T.S."/>
            <person name="Juul-Madsen H.R."/>
        </authorList>
    </citation>
    <scope>NUCLEOTIDE SEQUENCE [LARGE SCALE GENOMIC DNA]</scope>
    <source>
        <strain evidence="5 6">373-A1</strain>
    </source>
</reference>
<dbReference type="CDD" id="cd00090">
    <property type="entry name" value="HTH_ARSR"/>
    <property type="match status" value="1"/>
</dbReference>
<keyword evidence="3" id="KW-0804">Transcription</keyword>
<dbReference type="EMBL" id="MAPZ01000014">
    <property type="protein sequence ID" value="OBY11428.1"/>
    <property type="molecule type" value="Genomic_DNA"/>
</dbReference>
<dbReference type="InterPro" id="IPR011991">
    <property type="entry name" value="ArsR-like_HTH"/>
</dbReference>
<dbReference type="GO" id="GO:0003677">
    <property type="term" value="F:DNA binding"/>
    <property type="evidence" value="ECO:0007669"/>
    <property type="project" value="UniProtKB-KW"/>
</dbReference>
<evidence type="ECO:0000256" key="3">
    <source>
        <dbReference type="ARBA" id="ARBA00023163"/>
    </source>
</evidence>
<evidence type="ECO:0000256" key="1">
    <source>
        <dbReference type="ARBA" id="ARBA00023015"/>
    </source>
</evidence>
<feature type="domain" description="HTH arsR-type" evidence="4">
    <location>
        <begin position="1"/>
        <end position="91"/>
    </location>
</feature>
<dbReference type="eggNOG" id="COG0640">
    <property type="taxonomic scope" value="Bacteria"/>
</dbReference>
<dbReference type="SUPFAM" id="SSF46785">
    <property type="entry name" value="Winged helix' DNA-binding domain"/>
    <property type="match status" value="1"/>
</dbReference>
<comment type="caution">
    <text evidence="5">The sequence shown here is derived from an EMBL/GenBank/DDBJ whole genome shotgun (WGS) entry which is preliminary data.</text>
</comment>
<dbReference type="InterPro" id="IPR001845">
    <property type="entry name" value="HTH_ArsR_DNA-bd_dom"/>
</dbReference>
<dbReference type="InterPro" id="IPR051081">
    <property type="entry name" value="HTH_MetalResp_TranReg"/>
</dbReference>
<organism evidence="5 6">
    <name type="scientific">Clostridium paraputrificum</name>
    <dbReference type="NCBI Taxonomy" id="29363"/>
    <lineage>
        <taxon>Bacteria</taxon>
        <taxon>Bacillati</taxon>
        <taxon>Bacillota</taxon>
        <taxon>Clostridia</taxon>
        <taxon>Eubacteriales</taxon>
        <taxon>Clostridiaceae</taxon>
        <taxon>Clostridium</taxon>
    </lineage>
</organism>
<protein>
    <submittedName>
        <fullName evidence="5">Transcriptional regulator</fullName>
    </submittedName>
</protein>
<dbReference type="Pfam" id="PF01022">
    <property type="entry name" value="HTH_5"/>
    <property type="match status" value="1"/>
</dbReference>
<dbReference type="GO" id="GO:0003700">
    <property type="term" value="F:DNA-binding transcription factor activity"/>
    <property type="evidence" value="ECO:0007669"/>
    <property type="project" value="InterPro"/>
</dbReference>
<evidence type="ECO:0000256" key="2">
    <source>
        <dbReference type="ARBA" id="ARBA00023125"/>
    </source>
</evidence>
<dbReference type="PROSITE" id="PS50987">
    <property type="entry name" value="HTH_ARSR_2"/>
    <property type="match status" value="1"/>
</dbReference>
<evidence type="ECO:0000313" key="6">
    <source>
        <dbReference type="Proteomes" id="UP000092714"/>
    </source>
</evidence>
<dbReference type="RefSeq" id="WP_034866372.1">
    <property type="nucleotide sequence ID" value="NZ_CABHIH010000001.1"/>
</dbReference>